<protein>
    <submittedName>
        <fullName evidence="3">Uncharacterized protein</fullName>
    </submittedName>
</protein>
<name>A0A915JIG2_ROMCU</name>
<evidence type="ECO:0000256" key="1">
    <source>
        <dbReference type="SAM" id="MobiDB-lite"/>
    </source>
</evidence>
<feature type="compositionally biased region" description="Low complexity" evidence="1">
    <location>
        <begin position="36"/>
        <end position="53"/>
    </location>
</feature>
<sequence length="61" mass="6459">MDVETPTTTKSETATMTMISLLTRASRWVPSTTIMPTPATSTPVAATTSTVTSQPNMVINT</sequence>
<dbReference type="AlphaFoldDB" id="A0A915JIG2"/>
<dbReference type="Proteomes" id="UP000887565">
    <property type="component" value="Unplaced"/>
</dbReference>
<dbReference type="WBParaSite" id="nRc.2.0.1.t25908-RA">
    <property type="protein sequence ID" value="nRc.2.0.1.t25908-RA"/>
    <property type="gene ID" value="nRc.2.0.1.g25908"/>
</dbReference>
<organism evidence="2 3">
    <name type="scientific">Romanomermis culicivorax</name>
    <name type="common">Nematode worm</name>
    <dbReference type="NCBI Taxonomy" id="13658"/>
    <lineage>
        <taxon>Eukaryota</taxon>
        <taxon>Metazoa</taxon>
        <taxon>Ecdysozoa</taxon>
        <taxon>Nematoda</taxon>
        <taxon>Enoplea</taxon>
        <taxon>Dorylaimia</taxon>
        <taxon>Mermithida</taxon>
        <taxon>Mermithoidea</taxon>
        <taxon>Mermithidae</taxon>
        <taxon>Romanomermis</taxon>
    </lineage>
</organism>
<proteinExistence type="predicted"/>
<evidence type="ECO:0000313" key="3">
    <source>
        <dbReference type="WBParaSite" id="nRc.2.0.1.t25908-RA"/>
    </source>
</evidence>
<feature type="region of interest" description="Disordered" evidence="1">
    <location>
        <begin position="32"/>
        <end position="61"/>
    </location>
</feature>
<accession>A0A915JIG2</accession>
<reference evidence="3" key="1">
    <citation type="submission" date="2022-11" db="UniProtKB">
        <authorList>
            <consortium name="WormBaseParasite"/>
        </authorList>
    </citation>
    <scope>IDENTIFICATION</scope>
</reference>
<keyword evidence="2" id="KW-1185">Reference proteome</keyword>
<evidence type="ECO:0000313" key="2">
    <source>
        <dbReference type="Proteomes" id="UP000887565"/>
    </source>
</evidence>